<dbReference type="InterPro" id="IPR036869">
    <property type="entry name" value="J_dom_sf"/>
</dbReference>
<dbReference type="InterPro" id="IPR001623">
    <property type="entry name" value="DnaJ_domain"/>
</dbReference>
<gene>
    <name evidence="2" type="ORF">HCN44_002919</name>
</gene>
<protein>
    <recommendedName>
        <fullName evidence="1">J domain-containing protein</fullName>
    </recommendedName>
</protein>
<proteinExistence type="predicted"/>
<name>A0A834XTJ9_APHGI</name>
<keyword evidence="3" id="KW-1185">Reference proteome</keyword>
<organism evidence="2 3">
    <name type="scientific">Aphidius gifuensis</name>
    <name type="common">Parasitoid wasp</name>
    <dbReference type="NCBI Taxonomy" id="684658"/>
    <lineage>
        <taxon>Eukaryota</taxon>
        <taxon>Metazoa</taxon>
        <taxon>Ecdysozoa</taxon>
        <taxon>Arthropoda</taxon>
        <taxon>Hexapoda</taxon>
        <taxon>Insecta</taxon>
        <taxon>Pterygota</taxon>
        <taxon>Neoptera</taxon>
        <taxon>Endopterygota</taxon>
        <taxon>Hymenoptera</taxon>
        <taxon>Apocrita</taxon>
        <taxon>Ichneumonoidea</taxon>
        <taxon>Braconidae</taxon>
        <taxon>Aphidiinae</taxon>
        <taxon>Aphidius</taxon>
    </lineage>
</organism>
<evidence type="ECO:0000313" key="2">
    <source>
        <dbReference type="EMBL" id="KAF7991357.1"/>
    </source>
</evidence>
<dbReference type="InterPro" id="IPR052763">
    <property type="entry name" value="DnaJ_C4"/>
</dbReference>
<dbReference type="Proteomes" id="UP000639338">
    <property type="component" value="Unassembled WGS sequence"/>
</dbReference>
<dbReference type="PANTHER" id="PTHR44825">
    <property type="match status" value="1"/>
</dbReference>
<evidence type="ECO:0000259" key="1">
    <source>
        <dbReference type="PROSITE" id="PS50076"/>
    </source>
</evidence>
<dbReference type="SMART" id="SM00271">
    <property type="entry name" value="DnaJ"/>
    <property type="match status" value="1"/>
</dbReference>
<dbReference type="AlphaFoldDB" id="A0A834XTJ9"/>
<dbReference type="EMBL" id="JACMRX010000004">
    <property type="protein sequence ID" value="KAF7991357.1"/>
    <property type="molecule type" value="Genomic_DNA"/>
</dbReference>
<evidence type="ECO:0000313" key="3">
    <source>
        <dbReference type="Proteomes" id="UP000639338"/>
    </source>
</evidence>
<dbReference type="CDD" id="cd06257">
    <property type="entry name" value="DnaJ"/>
    <property type="match status" value="1"/>
</dbReference>
<comment type="caution">
    <text evidence="2">The sequence shown here is derived from an EMBL/GenBank/DDBJ whole genome shotgun (WGS) entry which is preliminary data.</text>
</comment>
<dbReference type="Pfam" id="PF00226">
    <property type="entry name" value="DnaJ"/>
    <property type="match status" value="1"/>
</dbReference>
<dbReference type="Gene3D" id="1.10.287.110">
    <property type="entry name" value="DnaJ domain"/>
    <property type="match status" value="1"/>
</dbReference>
<reference evidence="2 3" key="1">
    <citation type="submission" date="2020-08" db="EMBL/GenBank/DDBJ databases">
        <title>Aphidius gifuensis genome sequencing and assembly.</title>
        <authorList>
            <person name="Du Z."/>
        </authorList>
    </citation>
    <scope>NUCLEOTIDE SEQUENCE [LARGE SCALE GENOMIC DNA]</scope>
    <source>
        <strain evidence="2">YNYX2018</strain>
        <tissue evidence="2">Adults</tissue>
    </source>
</reference>
<sequence length="126" mass="15293">MLKNMFDKLIIFRIFKTQKCNYYSTKSYYDVLGIKEDASKKDIRLAFLKLSKQMHPDTSNKKDHDEFVKITQAYNILSKEESKKNYDLNLQQQDSNPYYTTFRQPHQQQQQQQQQYTFVYLIIHFS</sequence>
<dbReference type="PROSITE" id="PS50076">
    <property type="entry name" value="DNAJ_2"/>
    <property type="match status" value="1"/>
</dbReference>
<feature type="domain" description="J" evidence="1">
    <location>
        <begin position="27"/>
        <end position="90"/>
    </location>
</feature>
<dbReference type="PRINTS" id="PR00625">
    <property type="entry name" value="JDOMAIN"/>
</dbReference>
<dbReference type="PANTHER" id="PTHR44825:SF1">
    <property type="entry name" value="DNAJ HOMOLOG SUBFAMILY C MEMBER 4"/>
    <property type="match status" value="1"/>
</dbReference>
<dbReference type="SUPFAM" id="SSF46565">
    <property type="entry name" value="Chaperone J-domain"/>
    <property type="match status" value="1"/>
</dbReference>
<accession>A0A834XTJ9</accession>